<dbReference type="Gene3D" id="2.40.70.10">
    <property type="entry name" value="Acid Proteases"/>
    <property type="match status" value="1"/>
</dbReference>
<gene>
    <name evidence="2" type="ORF">AWC38_SpisGene12692</name>
</gene>
<comment type="caution">
    <text evidence="2">The sequence shown here is derived from an EMBL/GenBank/DDBJ whole genome shotgun (WGS) entry which is preliminary data.</text>
</comment>
<evidence type="ECO:0000256" key="1">
    <source>
        <dbReference type="SAM" id="MobiDB-lite"/>
    </source>
</evidence>
<feature type="region of interest" description="Disordered" evidence="1">
    <location>
        <begin position="281"/>
        <end position="300"/>
    </location>
</feature>
<reference evidence="3" key="1">
    <citation type="journal article" date="2017" name="bioRxiv">
        <title>Comparative analysis of the genomes of Stylophora pistillata and Acropora digitifera provides evidence for extensive differences between species of corals.</title>
        <authorList>
            <person name="Voolstra C.R."/>
            <person name="Li Y."/>
            <person name="Liew Y.J."/>
            <person name="Baumgarten S."/>
            <person name="Zoccola D."/>
            <person name="Flot J.-F."/>
            <person name="Tambutte S."/>
            <person name="Allemand D."/>
            <person name="Aranda M."/>
        </authorList>
    </citation>
    <scope>NUCLEOTIDE SEQUENCE [LARGE SCALE GENOMIC DNA]</scope>
</reference>
<name>A0A2B4RWE1_STYPI</name>
<organism evidence="2 3">
    <name type="scientific">Stylophora pistillata</name>
    <name type="common">Smooth cauliflower coral</name>
    <dbReference type="NCBI Taxonomy" id="50429"/>
    <lineage>
        <taxon>Eukaryota</taxon>
        <taxon>Metazoa</taxon>
        <taxon>Cnidaria</taxon>
        <taxon>Anthozoa</taxon>
        <taxon>Hexacorallia</taxon>
        <taxon>Scleractinia</taxon>
        <taxon>Astrocoeniina</taxon>
        <taxon>Pocilloporidae</taxon>
        <taxon>Stylophora</taxon>
    </lineage>
</organism>
<evidence type="ECO:0000313" key="3">
    <source>
        <dbReference type="Proteomes" id="UP000225706"/>
    </source>
</evidence>
<dbReference type="Proteomes" id="UP000225706">
    <property type="component" value="Unassembled WGS sequence"/>
</dbReference>
<dbReference type="InterPro" id="IPR021109">
    <property type="entry name" value="Peptidase_aspartic_dom_sf"/>
</dbReference>
<dbReference type="AlphaFoldDB" id="A0A2B4RWE1"/>
<protein>
    <submittedName>
        <fullName evidence="2">Uncharacterized protein</fullName>
    </submittedName>
</protein>
<sequence length="300" mass="33142">MSKSRATFNVEDEEPPYDLAVGDLEHNDDKCEHPPSARAVSRRVSSNYSPSLGDFYMQHPVRLTLDTGAETSMIKTSLAHQLNLSIVKSNQKALLADGTTPSNVIGEVHITPSRTKMKLTLEALVVDDLVVDILAEPAPTPWLQPQPVVTIDGKARITNDTDEPLAIRRHEHICFARHTTQDVPVINPSQVPPPPSKPKVNTPYSHGAQLDPNNILEDTIRDQFQQALLKHDRVFGSDLPGYNGAAGSIEAHVNMSPLEPPKRKGRLPLYPRNKLIELQESSTSLKKITFSPNPRRSTST</sequence>
<accession>A0A2B4RWE1</accession>
<dbReference type="Pfam" id="PF13650">
    <property type="entry name" value="Asp_protease_2"/>
    <property type="match status" value="1"/>
</dbReference>
<dbReference type="SUPFAM" id="SSF50630">
    <property type="entry name" value="Acid proteases"/>
    <property type="match status" value="1"/>
</dbReference>
<keyword evidence="3" id="KW-1185">Reference proteome</keyword>
<proteinExistence type="predicted"/>
<dbReference type="EMBL" id="LSMT01000229">
    <property type="protein sequence ID" value="PFX22774.1"/>
    <property type="molecule type" value="Genomic_DNA"/>
</dbReference>
<evidence type="ECO:0000313" key="2">
    <source>
        <dbReference type="EMBL" id="PFX22774.1"/>
    </source>
</evidence>
<dbReference type="CDD" id="cd00303">
    <property type="entry name" value="retropepsin_like"/>
    <property type="match status" value="1"/>
</dbReference>